<accession>A0A7J5Y155</accession>
<name>A0A7J5Y155_DISMA</name>
<dbReference type="AlphaFoldDB" id="A0A7J5Y155"/>
<reference evidence="1 2" key="1">
    <citation type="submission" date="2020-03" db="EMBL/GenBank/DDBJ databases">
        <title>Dissostichus mawsoni Genome sequencing and assembly.</title>
        <authorList>
            <person name="Park H."/>
        </authorList>
    </citation>
    <scope>NUCLEOTIDE SEQUENCE [LARGE SCALE GENOMIC DNA]</scope>
    <source>
        <strain evidence="1">DM0001</strain>
        <tissue evidence="1">Muscle</tissue>
    </source>
</reference>
<feature type="non-terminal residue" evidence="1">
    <location>
        <position position="1"/>
    </location>
</feature>
<comment type="caution">
    <text evidence="1">The sequence shown here is derived from an EMBL/GenBank/DDBJ whole genome shotgun (WGS) entry which is preliminary data.</text>
</comment>
<protein>
    <submittedName>
        <fullName evidence="1">Uncharacterized protein</fullName>
    </submittedName>
</protein>
<evidence type="ECO:0000313" key="2">
    <source>
        <dbReference type="Proteomes" id="UP000518266"/>
    </source>
</evidence>
<evidence type="ECO:0000313" key="1">
    <source>
        <dbReference type="EMBL" id="KAF3843135.1"/>
    </source>
</evidence>
<gene>
    <name evidence="1" type="ORF">F7725_001984</name>
</gene>
<keyword evidence="2" id="KW-1185">Reference proteome</keyword>
<dbReference type="Proteomes" id="UP000518266">
    <property type="component" value="Unassembled WGS sequence"/>
</dbReference>
<dbReference type="EMBL" id="JAAKFY010000018">
    <property type="protein sequence ID" value="KAF3843135.1"/>
    <property type="molecule type" value="Genomic_DNA"/>
</dbReference>
<proteinExistence type="predicted"/>
<sequence>MQAEHQCSCSQPFQSPPDPSLLPLFWGLQRMEPGNWPALPWLYFHCSSSLHHPAVARLTWKASSQKSVHQRSMWCARVIFHRANKLSRSLRYSRVLE</sequence>
<organism evidence="1 2">
    <name type="scientific">Dissostichus mawsoni</name>
    <name type="common">Antarctic cod</name>
    <dbReference type="NCBI Taxonomy" id="36200"/>
    <lineage>
        <taxon>Eukaryota</taxon>
        <taxon>Metazoa</taxon>
        <taxon>Chordata</taxon>
        <taxon>Craniata</taxon>
        <taxon>Vertebrata</taxon>
        <taxon>Euteleostomi</taxon>
        <taxon>Actinopterygii</taxon>
        <taxon>Neopterygii</taxon>
        <taxon>Teleostei</taxon>
        <taxon>Neoteleostei</taxon>
        <taxon>Acanthomorphata</taxon>
        <taxon>Eupercaria</taxon>
        <taxon>Perciformes</taxon>
        <taxon>Notothenioidei</taxon>
        <taxon>Nototheniidae</taxon>
        <taxon>Dissostichus</taxon>
    </lineage>
</organism>